<dbReference type="GO" id="GO:0000917">
    <property type="term" value="P:division septum assembly"/>
    <property type="evidence" value="ECO:0007669"/>
    <property type="project" value="UniProtKB-KW"/>
</dbReference>
<dbReference type="OrthoDB" id="3853096at2"/>
<dbReference type="Proteomes" id="UP000248889">
    <property type="component" value="Unassembled WGS sequence"/>
</dbReference>
<comment type="caution">
    <text evidence="7">The sequence shown here is derived from an EMBL/GenBank/DDBJ whole genome shotgun (WGS) entry which is preliminary data.</text>
</comment>
<comment type="subcellular location">
    <subcellularLocation>
        <location evidence="1">Cell septum</location>
    </subcellularLocation>
</comment>
<evidence type="ECO:0000256" key="5">
    <source>
        <dbReference type="ARBA" id="ARBA00023210"/>
    </source>
</evidence>
<reference evidence="7 8" key="1">
    <citation type="submission" date="2018-06" db="EMBL/GenBank/DDBJ databases">
        <title>Streptacidiphilus pinicola sp. nov., isolated from pine grove soil.</title>
        <authorList>
            <person name="Roh S.G."/>
            <person name="Park S."/>
            <person name="Kim M.-K."/>
            <person name="Yun B.-R."/>
            <person name="Park J."/>
            <person name="Kim M.J."/>
            <person name="Kim Y.S."/>
            <person name="Kim S.B."/>
        </authorList>
    </citation>
    <scope>NUCLEOTIDE SEQUENCE [LARGE SCALE GENOMIC DNA]</scope>
    <source>
        <strain evidence="7 8">MMS16-CNU450</strain>
    </source>
</reference>
<evidence type="ECO:0000256" key="6">
    <source>
        <dbReference type="ARBA" id="ARBA00023306"/>
    </source>
</evidence>
<keyword evidence="3 7" id="KW-0132">Cell division</keyword>
<keyword evidence="4" id="KW-0749">Sporulation</keyword>
<dbReference type="AlphaFoldDB" id="A0A2X0INX3"/>
<name>A0A2X0INX3_9ACTN</name>
<keyword evidence="6" id="KW-0131">Cell cycle</keyword>
<keyword evidence="5" id="KW-0717">Septation</keyword>
<dbReference type="GO" id="GO:0030428">
    <property type="term" value="C:cell septum"/>
    <property type="evidence" value="ECO:0007669"/>
    <property type="project" value="UniProtKB-SubCell"/>
</dbReference>
<sequence length="135" mass="15103">MTTRIAQDLIAHQVVSAERSRALATRLEYRTAEPYEVRLVFHADRRSPVTWIFARDLLVDGLSRPSGTGDVRIRPTLDGGRHLLSVLLVGEDDHALIELPSDEVGAFVLRTLRLVPKGEEVQRLDFDALAMHLPA</sequence>
<accession>A0A2X0INX3</accession>
<dbReference type="RefSeq" id="WP_111501052.1">
    <property type="nucleotide sequence ID" value="NZ_QKYN01000046.1"/>
</dbReference>
<evidence type="ECO:0000256" key="1">
    <source>
        <dbReference type="ARBA" id="ARBA00004431"/>
    </source>
</evidence>
<dbReference type="EMBL" id="QKYN01000046">
    <property type="protein sequence ID" value="RAG85223.1"/>
    <property type="molecule type" value="Genomic_DNA"/>
</dbReference>
<protein>
    <submittedName>
        <fullName evidence="7">SsgA family sporulation/cell division regulator</fullName>
    </submittedName>
</protein>
<dbReference type="InterPro" id="IPR006776">
    <property type="entry name" value="SsgB"/>
</dbReference>
<evidence type="ECO:0000313" key="7">
    <source>
        <dbReference type="EMBL" id="RAG85223.1"/>
    </source>
</evidence>
<evidence type="ECO:0000256" key="3">
    <source>
        <dbReference type="ARBA" id="ARBA00022618"/>
    </source>
</evidence>
<evidence type="ECO:0000256" key="2">
    <source>
        <dbReference type="ARBA" id="ARBA00009323"/>
    </source>
</evidence>
<dbReference type="GO" id="GO:0030435">
    <property type="term" value="P:sporulation resulting in formation of a cellular spore"/>
    <property type="evidence" value="ECO:0007669"/>
    <property type="project" value="UniProtKB-KW"/>
</dbReference>
<dbReference type="InterPro" id="IPR038658">
    <property type="entry name" value="SsgB_sf"/>
</dbReference>
<comment type="similarity">
    <text evidence="2">Belongs to the SsgA family.</text>
</comment>
<evidence type="ECO:0000256" key="4">
    <source>
        <dbReference type="ARBA" id="ARBA00022969"/>
    </source>
</evidence>
<organism evidence="7 8">
    <name type="scientific">Streptacidiphilus pinicola</name>
    <dbReference type="NCBI Taxonomy" id="2219663"/>
    <lineage>
        <taxon>Bacteria</taxon>
        <taxon>Bacillati</taxon>
        <taxon>Actinomycetota</taxon>
        <taxon>Actinomycetes</taxon>
        <taxon>Kitasatosporales</taxon>
        <taxon>Streptomycetaceae</taxon>
        <taxon>Streptacidiphilus</taxon>
    </lineage>
</organism>
<keyword evidence="8" id="KW-1185">Reference proteome</keyword>
<gene>
    <name evidence="7" type="ORF">DN069_12700</name>
</gene>
<dbReference type="Pfam" id="PF04686">
    <property type="entry name" value="SsgA"/>
    <property type="match status" value="1"/>
</dbReference>
<dbReference type="Gene3D" id="2.30.31.20">
    <property type="entry name" value="Sporulation-specific cell division protein SsgB"/>
    <property type="match status" value="1"/>
</dbReference>
<evidence type="ECO:0000313" key="8">
    <source>
        <dbReference type="Proteomes" id="UP000248889"/>
    </source>
</evidence>
<proteinExistence type="inferred from homology"/>